<gene>
    <name evidence="1" type="ORF">EZM97_27695</name>
</gene>
<sequence>MQPADRNHRPCPICRRFPDHAEVYLEERIDTSALNSYSFASRKEPERLCFQMVRCPTCDLVYVDSPPSQGELAKAYHSADYDSSEEANDAASSYADAFAKVLGRLAHDSALEIGTGTGVFLEKLSAIGFRHVEGIEPSTAAIAAAPEHRRPWIREGIFVEGDYAPESFDMICCFMTLEHVRDPLEVVESAIRLLRPGGAFLSVTHDYRHPVNRMLGKRSPIVDIEHMQLFSRDSIRALFAQAGYVDIEANAFTNTYALSYWHRLMPLPAGLKRPMGRVLEGLRLNGVKLSINVGNTAAAGFKPKAHA</sequence>
<keyword evidence="1" id="KW-0808">Transferase</keyword>
<keyword evidence="1" id="KW-0489">Methyltransferase</keyword>
<dbReference type="SUPFAM" id="SSF53335">
    <property type="entry name" value="S-adenosyl-L-methionine-dependent methyltransferases"/>
    <property type="match status" value="1"/>
</dbReference>
<name>A0A4R0YQP8_9GAMM</name>
<accession>A0A4R0YQP8</accession>
<dbReference type="PANTHER" id="PTHR43861">
    <property type="entry name" value="TRANS-ACONITATE 2-METHYLTRANSFERASE-RELATED"/>
    <property type="match status" value="1"/>
</dbReference>
<evidence type="ECO:0000313" key="1">
    <source>
        <dbReference type="EMBL" id="TCI08415.1"/>
    </source>
</evidence>
<dbReference type="Pfam" id="PF13489">
    <property type="entry name" value="Methyltransf_23"/>
    <property type="match status" value="1"/>
</dbReference>
<dbReference type="AlphaFoldDB" id="A0A4R0YQP8"/>
<dbReference type="Gene3D" id="3.40.50.150">
    <property type="entry name" value="Vaccinia Virus protein VP39"/>
    <property type="match status" value="1"/>
</dbReference>
<reference evidence="1 2" key="1">
    <citation type="submission" date="2019-02" db="EMBL/GenBank/DDBJ databases">
        <title>Dyella amyloliquefaciens sp. nov., isolated from forest soil.</title>
        <authorList>
            <person name="Gao Z.-H."/>
            <person name="Qiu L.-H."/>
        </authorList>
    </citation>
    <scope>NUCLEOTIDE SEQUENCE [LARGE SCALE GENOMIC DNA]</scope>
    <source>
        <strain evidence="1 2">KACC 12747</strain>
    </source>
</reference>
<protein>
    <submittedName>
        <fullName evidence="1">Class I SAM-dependent methyltransferase</fullName>
    </submittedName>
</protein>
<keyword evidence="2" id="KW-1185">Reference proteome</keyword>
<organism evidence="1 2">
    <name type="scientific">Dyella soli</name>
    <dbReference type="NCBI Taxonomy" id="522319"/>
    <lineage>
        <taxon>Bacteria</taxon>
        <taxon>Pseudomonadati</taxon>
        <taxon>Pseudomonadota</taxon>
        <taxon>Gammaproteobacteria</taxon>
        <taxon>Lysobacterales</taxon>
        <taxon>Rhodanobacteraceae</taxon>
        <taxon>Dyella</taxon>
    </lineage>
</organism>
<dbReference type="RefSeq" id="WP_131151644.1">
    <property type="nucleotide sequence ID" value="NZ_SJTG01000004.1"/>
</dbReference>
<dbReference type="Proteomes" id="UP000291822">
    <property type="component" value="Unassembled WGS sequence"/>
</dbReference>
<dbReference type="CDD" id="cd02440">
    <property type="entry name" value="AdoMet_MTases"/>
    <property type="match status" value="1"/>
</dbReference>
<dbReference type="GO" id="GO:0008168">
    <property type="term" value="F:methyltransferase activity"/>
    <property type="evidence" value="ECO:0007669"/>
    <property type="project" value="UniProtKB-KW"/>
</dbReference>
<comment type="caution">
    <text evidence="1">The sequence shown here is derived from an EMBL/GenBank/DDBJ whole genome shotgun (WGS) entry which is preliminary data.</text>
</comment>
<proteinExistence type="predicted"/>
<dbReference type="EMBL" id="SJTG01000004">
    <property type="protein sequence ID" value="TCI08415.1"/>
    <property type="molecule type" value="Genomic_DNA"/>
</dbReference>
<dbReference type="InterPro" id="IPR029063">
    <property type="entry name" value="SAM-dependent_MTases_sf"/>
</dbReference>
<dbReference type="GO" id="GO:0032259">
    <property type="term" value="P:methylation"/>
    <property type="evidence" value="ECO:0007669"/>
    <property type="project" value="UniProtKB-KW"/>
</dbReference>
<evidence type="ECO:0000313" key="2">
    <source>
        <dbReference type="Proteomes" id="UP000291822"/>
    </source>
</evidence>